<protein>
    <submittedName>
        <fullName evidence="2">Septation inhibitor protein</fullName>
    </submittedName>
</protein>
<proteinExistence type="predicted"/>
<dbReference type="AlphaFoldDB" id="A0A1W6MS28"/>
<gene>
    <name evidence="2" type="ORF">B1812_04195</name>
</gene>
<feature type="transmembrane region" description="Helical" evidence="1">
    <location>
        <begin position="6"/>
        <end position="30"/>
    </location>
</feature>
<dbReference type="STRING" id="655015.B1812_04195"/>
<sequence length="110" mass="12791">MYRLAAIARSFALPFGLHGLAALLSCYFVWQGLNGHRGLKAGEEYQQQLDKLRYERNLFKMQRLQWERRIALIRGETIDSDILDEEARAQLDRAHKHDVVILTPRASRTP</sequence>
<keyword evidence="1" id="KW-0812">Transmembrane</keyword>
<dbReference type="OrthoDB" id="9815600at2"/>
<reference evidence="2 3" key="1">
    <citation type="submission" date="2017-02" db="EMBL/GenBank/DDBJ databases">
        <authorList>
            <person name="Peterson S.W."/>
        </authorList>
    </citation>
    <scope>NUCLEOTIDE SEQUENCE [LARGE SCALE GENOMIC DNA]</scope>
    <source>
        <strain evidence="2 3">S285</strain>
    </source>
</reference>
<keyword evidence="3" id="KW-1185">Reference proteome</keyword>
<evidence type="ECO:0000313" key="3">
    <source>
        <dbReference type="Proteomes" id="UP000193978"/>
    </source>
</evidence>
<keyword evidence="1" id="KW-0472">Membrane</keyword>
<dbReference type="PROSITE" id="PS51257">
    <property type="entry name" value="PROKAR_LIPOPROTEIN"/>
    <property type="match status" value="1"/>
</dbReference>
<dbReference type="KEGG" id="mbry:B1812_04195"/>
<dbReference type="EMBL" id="CP019948">
    <property type="protein sequence ID" value="ARN80411.1"/>
    <property type="molecule type" value="Genomic_DNA"/>
</dbReference>
<accession>A0A1W6MS28</accession>
<dbReference type="Proteomes" id="UP000193978">
    <property type="component" value="Chromosome"/>
</dbReference>
<organism evidence="2 3">
    <name type="scientific">Methylocystis bryophila</name>
    <dbReference type="NCBI Taxonomy" id="655015"/>
    <lineage>
        <taxon>Bacteria</taxon>
        <taxon>Pseudomonadati</taxon>
        <taxon>Pseudomonadota</taxon>
        <taxon>Alphaproteobacteria</taxon>
        <taxon>Hyphomicrobiales</taxon>
        <taxon>Methylocystaceae</taxon>
        <taxon>Methylocystis</taxon>
    </lineage>
</organism>
<evidence type="ECO:0000256" key="1">
    <source>
        <dbReference type="SAM" id="Phobius"/>
    </source>
</evidence>
<keyword evidence="1" id="KW-1133">Transmembrane helix</keyword>
<name>A0A1W6MS28_9HYPH</name>
<evidence type="ECO:0000313" key="2">
    <source>
        <dbReference type="EMBL" id="ARN80411.1"/>
    </source>
</evidence>
<dbReference type="RefSeq" id="WP_085770474.1">
    <property type="nucleotide sequence ID" value="NZ_AP027149.1"/>
</dbReference>